<comment type="caution">
    <text evidence="3">The sequence shown here is derived from an EMBL/GenBank/DDBJ whole genome shotgun (WGS) entry which is preliminary data.</text>
</comment>
<keyword evidence="1" id="KW-0677">Repeat</keyword>
<keyword evidence="4" id="KW-1185">Reference proteome</keyword>
<organism evidence="3 4">
    <name type="scientific">Cyclotella cryptica</name>
    <dbReference type="NCBI Taxonomy" id="29204"/>
    <lineage>
        <taxon>Eukaryota</taxon>
        <taxon>Sar</taxon>
        <taxon>Stramenopiles</taxon>
        <taxon>Ochrophyta</taxon>
        <taxon>Bacillariophyta</taxon>
        <taxon>Coscinodiscophyceae</taxon>
        <taxon>Thalassiosirophycidae</taxon>
        <taxon>Stephanodiscales</taxon>
        <taxon>Stephanodiscaceae</taxon>
        <taxon>Cyclotella</taxon>
    </lineage>
</organism>
<accession>A0ABD3QEG5</accession>
<dbReference type="PANTHER" id="PTHR47447:SF17">
    <property type="entry name" value="OS12G0638900 PROTEIN"/>
    <property type="match status" value="1"/>
</dbReference>
<sequence length="896" mass="101194">MRTRTIKHYQDHTTTITFLSDYRDTRWFPTEERGRQKITKGIIEDLKTSFIHTTIQLIMEWTKLWGKNRGSHHVSSEQVNRGVLLADELMDKVLEMTKTEIGTALQCSKQLNEDLSPSVFVRNDAIKNSKELDIEICCQMIALGWSRCDPRGLLPLNAAQKAQTILDRLEEICHMFGRLPKSETQKLSFTRQDVTPTTRLYNHVLSCWSRSLHSDAENQVRRLLCRMASSDGAFSMPDTISYNNLLHLYANKGDFEKAEALLRQMEKPSVKPPSSSNTPPTHQFQICDEITADVFSYSIVINALRKRFVSGGLNRDMDDPVRAERILMQMVKKGVMPNEVCYSTVLSLYAVADRLVREELSNPKSRKWKNIGVGLNNIGWGAENAERVLDWMIDLYEREGQDGQGARVQINSQHFTTVIDAWAKAGKGIDGAKHCERLCDRLVSLYEKCGEEFLRPRPECFGAVIDAWSKADEEYHTADYAEAVLDRMETYFLPEKLNKKFMLSNVAYNLEFTSPYFLATNVSQIVIDAWSRRSGKDAAERAENTLHRMLRNYELTNNKSLRPDVISYTALMKSYVNRPNGGDKALELLREMDKQYRDGNTRAKADAQAISIAIDACVKSGLLDEALSLLDDVEDSKKNRVMFNTLISAYKLEGRGEKAEVLLRRMDNLSKAGYRSCSPDSTSYAMCIYAWGASEIGTSQQRLERARLLFDESITRYCDGDELLKPSSSHFNTLAYVIASSDNPDKDLLVLSLFQDMEKLGCEPCIVTFNILIKACASIKGNQERKEKSLQIAASAFKSIKSAGLTADTITYTSMIHAVLNLTGSSSYKVNSIAGIFKMCCADGCLNQHIMNTLVDAMSKEEFAIITGMSNNNSLQIESLPPEWSSNSRTVSELEF</sequence>
<evidence type="ECO:0000256" key="1">
    <source>
        <dbReference type="ARBA" id="ARBA00022737"/>
    </source>
</evidence>
<dbReference type="Proteomes" id="UP001516023">
    <property type="component" value="Unassembled WGS sequence"/>
</dbReference>
<feature type="repeat" description="PPR" evidence="2">
    <location>
        <begin position="238"/>
        <end position="272"/>
    </location>
</feature>
<gene>
    <name evidence="3" type="ORF">HJC23_005712</name>
</gene>
<dbReference type="Gene3D" id="1.25.40.10">
    <property type="entry name" value="Tetratricopeptide repeat domain"/>
    <property type="match status" value="4"/>
</dbReference>
<dbReference type="AlphaFoldDB" id="A0ABD3QEG5"/>
<evidence type="ECO:0008006" key="5">
    <source>
        <dbReference type="Google" id="ProtNLM"/>
    </source>
</evidence>
<dbReference type="PROSITE" id="PS51375">
    <property type="entry name" value="PPR"/>
    <property type="match status" value="1"/>
</dbReference>
<evidence type="ECO:0000313" key="4">
    <source>
        <dbReference type="Proteomes" id="UP001516023"/>
    </source>
</evidence>
<dbReference type="PANTHER" id="PTHR47447">
    <property type="entry name" value="OS03G0856100 PROTEIN"/>
    <property type="match status" value="1"/>
</dbReference>
<reference evidence="3 4" key="1">
    <citation type="journal article" date="2020" name="G3 (Bethesda)">
        <title>Improved Reference Genome for Cyclotella cryptica CCMP332, a Model for Cell Wall Morphogenesis, Salinity Adaptation, and Lipid Production in Diatoms (Bacillariophyta).</title>
        <authorList>
            <person name="Roberts W.R."/>
            <person name="Downey K.M."/>
            <person name="Ruck E.C."/>
            <person name="Traller J.C."/>
            <person name="Alverson A.J."/>
        </authorList>
    </citation>
    <scope>NUCLEOTIDE SEQUENCE [LARGE SCALE GENOMIC DNA]</scope>
    <source>
        <strain evidence="3 4">CCMP332</strain>
    </source>
</reference>
<name>A0ABD3QEG5_9STRA</name>
<dbReference type="InterPro" id="IPR011990">
    <property type="entry name" value="TPR-like_helical_dom_sf"/>
</dbReference>
<dbReference type="EMBL" id="JABMIG020000048">
    <property type="protein sequence ID" value="KAL3798151.1"/>
    <property type="molecule type" value="Genomic_DNA"/>
</dbReference>
<proteinExistence type="predicted"/>
<dbReference type="InterPro" id="IPR002885">
    <property type="entry name" value="PPR_rpt"/>
</dbReference>
<dbReference type="Pfam" id="PF13041">
    <property type="entry name" value="PPR_2"/>
    <property type="match status" value="1"/>
</dbReference>
<dbReference type="NCBIfam" id="TIGR00756">
    <property type="entry name" value="PPR"/>
    <property type="match status" value="1"/>
</dbReference>
<dbReference type="Pfam" id="PF01535">
    <property type="entry name" value="PPR"/>
    <property type="match status" value="2"/>
</dbReference>
<protein>
    <recommendedName>
        <fullName evidence="5">Pentacotripeptide-repeat region of PRORP domain-containing protein</fullName>
    </recommendedName>
</protein>
<evidence type="ECO:0000256" key="2">
    <source>
        <dbReference type="PROSITE-ProRule" id="PRU00708"/>
    </source>
</evidence>
<dbReference type="Pfam" id="PF13812">
    <property type="entry name" value="PPR_3"/>
    <property type="match status" value="1"/>
</dbReference>
<evidence type="ECO:0000313" key="3">
    <source>
        <dbReference type="EMBL" id="KAL3798151.1"/>
    </source>
</evidence>